<dbReference type="InterPro" id="IPR016164">
    <property type="entry name" value="FAD-linked_Oxase-like_C"/>
</dbReference>
<dbReference type="Pfam" id="PF01565">
    <property type="entry name" value="FAD_binding_4"/>
    <property type="match status" value="1"/>
</dbReference>
<dbReference type="Gene3D" id="3.30.300.330">
    <property type="match status" value="1"/>
</dbReference>
<dbReference type="GO" id="GO:0071949">
    <property type="term" value="F:FAD binding"/>
    <property type="evidence" value="ECO:0007669"/>
    <property type="project" value="InterPro"/>
</dbReference>
<comment type="similarity">
    <text evidence="1">Belongs to the FAD-binding oxidoreductase/transferase type 4 family.</text>
</comment>
<keyword evidence="10" id="KW-1185">Reference proteome</keyword>
<dbReference type="Gene3D" id="3.30.465.10">
    <property type="match status" value="1"/>
</dbReference>
<dbReference type="InterPro" id="IPR016169">
    <property type="entry name" value="FAD-bd_PCMH_sub2"/>
</dbReference>
<sequence>MTDPTTSPVERAGPDETALRVVRMARPRWGDPATPAQLPPAAAALIGTGDPGARRGVNIDEIGLADPHVPPAVRAALIDALGAEHVTADRYERIAHTRGYSTPDLLALRNGDASDAPDLVVRPGSHDEVVAVLGICAAHRVAVVPFTGGTSVVGGLAPERAGFAGVVTVDVTRLDALVGVDEISRTATLQAGLRGVRAEELLRERGFILGHFPQSYEGAGLGGYAATRSAGQSSAGYGRFDEMVEGLLLATPRGTIRLGTAPKSAAGPDLRQLVLGSEGAFGIITEVTVRIRPVPAHRVFEGWRFADFGSGAAALRALAQDGPMPTVLRLSDEVETAIGLTDPASAGGDEVTGGCLAIVGYEGHHQEVEARRAAASAVLEDAGGVALGPGPGEAWRTGRFRAPYLRDPLLDAGVLVETLETVTYWSRLAALKTVVTAAITDALNAQGTPPLVMCHISHVYAAGASLYFTVVCPQTDDPLAQWAAAKKASNDAIRAADAAITHHHGVGRDHRDAYHAEIGDLALEALRAVKRTLDPDGVCNPGVLLGSTRCSPPVHPVSTRSDVARPAGG</sequence>
<evidence type="ECO:0000256" key="7">
    <source>
        <dbReference type="PIRSR" id="PIRSR625650-4"/>
    </source>
</evidence>
<dbReference type="Gene3D" id="1.10.45.10">
    <property type="entry name" value="Vanillyl-alcohol Oxidase, Chain A, domain 4"/>
    <property type="match status" value="1"/>
</dbReference>
<evidence type="ECO:0000256" key="5">
    <source>
        <dbReference type="PIRSR" id="PIRSR625650-2"/>
    </source>
</evidence>
<dbReference type="SUPFAM" id="SSF56176">
    <property type="entry name" value="FAD-binding/transporter-associated domain-like"/>
    <property type="match status" value="1"/>
</dbReference>
<dbReference type="Proteomes" id="UP000008363">
    <property type="component" value="Unassembled WGS sequence"/>
</dbReference>
<dbReference type="InterPro" id="IPR025650">
    <property type="entry name" value="Alkyl-DHAP_Synthase"/>
</dbReference>
<dbReference type="InterPro" id="IPR006094">
    <property type="entry name" value="Oxid_FAD_bind_N"/>
</dbReference>
<dbReference type="InterPro" id="IPR036318">
    <property type="entry name" value="FAD-bd_PCMH-like_sf"/>
</dbReference>
<name>K6WRU2_9ACTN</name>
<feature type="active site" description="Proton donor/acceptor" evidence="4">
    <location>
        <position position="467"/>
    </location>
</feature>
<dbReference type="PROSITE" id="PS51387">
    <property type="entry name" value="FAD_PCMH"/>
    <property type="match status" value="1"/>
</dbReference>
<evidence type="ECO:0000256" key="6">
    <source>
        <dbReference type="PIRSR" id="PIRSR625650-3"/>
    </source>
</evidence>
<accession>K6WRU2</accession>
<evidence type="ECO:0000256" key="3">
    <source>
        <dbReference type="ARBA" id="ARBA00022827"/>
    </source>
</evidence>
<dbReference type="Pfam" id="PF02913">
    <property type="entry name" value="FAD-oxidase_C"/>
    <property type="match status" value="1"/>
</dbReference>
<gene>
    <name evidence="9" type="ORF">GORHZ_055_00630</name>
</gene>
<evidence type="ECO:0000313" key="10">
    <source>
        <dbReference type="Proteomes" id="UP000008363"/>
    </source>
</evidence>
<evidence type="ECO:0000259" key="8">
    <source>
        <dbReference type="PROSITE" id="PS51387"/>
    </source>
</evidence>
<dbReference type="GO" id="GO:0008609">
    <property type="term" value="F:alkylglycerone-phosphate synthase activity"/>
    <property type="evidence" value="ECO:0007669"/>
    <property type="project" value="InterPro"/>
</dbReference>
<dbReference type="InterPro" id="IPR016171">
    <property type="entry name" value="Vanillyl_alc_oxidase_C-sub2"/>
</dbReference>
<feature type="site" description="Important for enzyme activity" evidence="7">
    <location>
        <position position="329"/>
    </location>
</feature>
<protein>
    <submittedName>
        <fullName evidence="9">Putative flavoprotein</fullName>
    </submittedName>
</protein>
<dbReference type="PANTHER" id="PTHR46568:SF1">
    <property type="entry name" value="ALKYLDIHYDROXYACETONEPHOSPHATE SYNTHASE, PEROXISOMAL"/>
    <property type="match status" value="1"/>
</dbReference>
<comment type="caution">
    <text evidence="9">The sequence shown here is derived from an EMBL/GenBank/DDBJ whole genome shotgun (WGS) entry which is preliminary data.</text>
</comment>
<dbReference type="SUPFAM" id="SSF55103">
    <property type="entry name" value="FAD-linked oxidases, C-terminal domain"/>
    <property type="match status" value="1"/>
</dbReference>
<feature type="binding site" evidence="6">
    <location>
        <begin position="278"/>
        <end position="284"/>
    </location>
    <ligand>
        <name>FAD</name>
        <dbReference type="ChEBI" id="CHEBI:57692"/>
    </ligand>
</feature>
<dbReference type="AlphaFoldDB" id="K6WRU2"/>
<evidence type="ECO:0000313" key="9">
    <source>
        <dbReference type="EMBL" id="GAB89279.1"/>
    </source>
</evidence>
<dbReference type="eggNOG" id="COG0277">
    <property type="taxonomic scope" value="Bacteria"/>
</dbReference>
<dbReference type="InterPro" id="IPR004113">
    <property type="entry name" value="FAD-bd_oxidored_4_C"/>
</dbReference>
<dbReference type="EMBL" id="BAHC01000055">
    <property type="protein sequence ID" value="GAB89279.1"/>
    <property type="molecule type" value="Genomic_DNA"/>
</dbReference>
<feature type="binding site" evidence="6">
    <location>
        <begin position="145"/>
        <end position="151"/>
    </location>
    <ligand>
        <name>FAD</name>
        <dbReference type="ChEBI" id="CHEBI:57692"/>
    </ligand>
</feature>
<reference evidence="9 10" key="1">
    <citation type="submission" date="2012-08" db="EMBL/GenBank/DDBJ databases">
        <title>Whole genome shotgun sequence of Gordonia rhizosphera NBRC 16068.</title>
        <authorList>
            <person name="Takarada H."/>
            <person name="Isaki S."/>
            <person name="Hosoyama A."/>
            <person name="Tsuchikane K."/>
            <person name="Katsumata H."/>
            <person name="Baba S."/>
            <person name="Ohji S."/>
            <person name="Yamazaki S."/>
            <person name="Fujita N."/>
        </authorList>
    </citation>
    <scope>NUCLEOTIDE SEQUENCE [LARGE SCALE GENOMIC DNA]</scope>
    <source>
        <strain evidence="9 10">NBRC 16068</strain>
    </source>
</reference>
<evidence type="ECO:0000256" key="2">
    <source>
        <dbReference type="ARBA" id="ARBA00022630"/>
    </source>
</evidence>
<evidence type="ECO:0000256" key="4">
    <source>
        <dbReference type="PIRSR" id="PIRSR625650-1"/>
    </source>
</evidence>
<dbReference type="PANTHER" id="PTHR46568">
    <property type="entry name" value="ALKYLDIHYDROXYACETONEPHOSPHATE SYNTHASE, PEROXISOMAL"/>
    <property type="match status" value="1"/>
</dbReference>
<feature type="domain" description="FAD-binding PCMH-type" evidence="8">
    <location>
        <begin position="113"/>
        <end position="294"/>
    </location>
</feature>
<dbReference type="GO" id="GO:0008610">
    <property type="term" value="P:lipid biosynthetic process"/>
    <property type="evidence" value="ECO:0007669"/>
    <property type="project" value="InterPro"/>
</dbReference>
<dbReference type="InterPro" id="IPR016166">
    <property type="entry name" value="FAD-bd_PCMH"/>
</dbReference>
<dbReference type="Gene3D" id="3.30.70.3450">
    <property type="match status" value="2"/>
</dbReference>
<organism evidence="9 10">
    <name type="scientific">Gordonia rhizosphera NBRC 16068</name>
    <dbReference type="NCBI Taxonomy" id="1108045"/>
    <lineage>
        <taxon>Bacteria</taxon>
        <taxon>Bacillati</taxon>
        <taxon>Actinomycetota</taxon>
        <taxon>Actinomycetes</taxon>
        <taxon>Mycobacteriales</taxon>
        <taxon>Gordoniaceae</taxon>
        <taxon>Gordonia</taxon>
    </lineage>
</organism>
<proteinExistence type="inferred from homology"/>
<evidence type="ECO:0000256" key="1">
    <source>
        <dbReference type="ARBA" id="ARBA00008000"/>
    </source>
</evidence>
<dbReference type="STRING" id="1108045.GORHZ_055_00630"/>
<keyword evidence="2" id="KW-0285">Flavoprotein</keyword>
<keyword evidence="3 6" id="KW-0274">FAD</keyword>
<feature type="binding site" evidence="5">
    <location>
        <position position="406"/>
    </location>
    <ligand>
        <name>substrate</name>
    </ligand>
</feature>
<comment type="cofactor">
    <cofactor evidence="6">
        <name>FAD</name>
        <dbReference type="ChEBI" id="CHEBI:57692"/>
    </cofactor>
</comment>